<gene>
    <name evidence="1" type="ORF">FCALED_LOCUS9208</name>
</gene>
<protein>
    <submittedName>
        <fullName evidence="1">8859_t:CDS:1</fullName>
    </submittedName>
</protein>
<organism evidence="1 2">
    <name type="scientific">Funneliformis caledonium</name>
    <dbReference type="NCBI Taxonomy" id="1117310"/>
    <lineage>
        <taxon>Eukaryota</taxon>
        <taxon>Fungi</taxon>
        <taxon>Fungi incertae sedis</taxon>
        <taxon>Mucoromycota</taxon>
        <taxon>Glomeromycotina</taxon>
        <taxon>Glomeromycetes</taxon>
        <taxon>Glomerales</taxon>
        <taxon>Glomeraceae</taxon>
        <taxon>Funneliformis</taxon>
    </lineage>
</organism>
<reference evidence="1" key="1">
    <citation type="submission" date="2021-06" db="EMBL/GenBank/DDBJ databases">
        <authorList>
            <person name="Kallberg Y."/>
            <person name="Tangrot J."/>
            <person name="Rosling A."/>
        </authorList>
    </citation>
    <scope>NUCLEOTIDE SEQUENCE</scope>
    <source>
        <strain evidence="1">UK204</strain>
    </source>
</reference>
<name>A0A9N9CSX2_9GLOM</name>
<keyword evidence="2" id="KW-1185">Reference proteome</keyword>
<comment type="caution">
    <text evidence="1">The sequence shown here is derived from an EMBL/GenBank/DDBJ whole genome shotgun (WGS) entry which is preliminary data.</text>
</comment>
<evidence type="ECO:0000313" key="1">
    <source>
        <dbReference type="EMBL" id="CAG8613909.1"/>
    </source>
</evidence>
<evidence type="ECO:0000313" key="2">
    <source>
        <dbReference type="Proteomes" id="UP000789570"/>
    </source>
</evidence>
<dbReference type="EMBL" id="CAJVPQ010002963">
    <property type="protein sequence ID" value="CAG8613909.1"/>
    <property type="molecule type" value="Genomic_DNA"/>
</dbReference>
<sequence>MNANTEREVIAKAVFRSKCDNYLYEYLIQRREQASFVKEIQVKN</sequence>
<dbReference type="AlphaFoldDB" id="A0A9N9CSX2"/>
<dbReference type="Proteomes" id="UP000789570">
    <property type="component" value="Unassembled WGS sequence"/>
</dbReference>
<proteinExistence type="predicted"/>
<feature type="non-terminal residue" evidence="1">
    <location>
        <position position="44"/>
    </location>
</feature>
<dbReference type="OrthoDB" id="2413891at2759"/>
<accession>A0A9N9CSX2</accession>